<proteinExistence type="predicted"/>
<dbReference type="OrthoDB" id="6312678at2759"/>
<reference evidence="1 2" key="1">
    <citation type="submission" date="2018-11" db="EMBL/GenBank/DDBJ databases">
        <authorList>
            <consortium name="Pathogen Informatics"/>
        </authorList>
    </citation>
    <scope>NUCLEOTIDE SEQUENCE [LARGE SCALE GENOMIC DNA]</scope>
</reference>
<protein>
    <submittedName>
        <fullName evidence="1">Uncharacterized protein</fullName>
    </submittedName>
</protein>
<dbReference type="EMBL" id="UYRU01066828">
    <property type="protein sequence ID" value="VDN16718.1"/>
    <property type="molecule type" value="Genomic_DNA"/>
</dbReference>
<keyword evidence="2" id="KW-1185">Reference proteome</keyword>
<dbReference type="Proteomes" id="UP000281553">
    <property type="component" value="Unassembled WGS sequence"/>
</dbReference>
<name>A0A3P7M398_DIBLA</name>
<sequence>MDDDDVDGLGGPQIYICGLAAFSFCVKREVIEAAFKKPKHLNDVNTFLRGNDTSAALFIIAPKSDDGDPTALTADRVKVCLSAKAAFNSNCVFFMDVEKGTPITSTNMRSRICMRRMHHSTPIFSLIRSFFLPAIKNQTGNLKELDSLSKKEYITALIEYGMNLDDWSLGRSHGDEPA</sequence>
<evidence type="ECO:0000313" key="1">
    <source>
        <dbReference type="EMBL" id="VDN16718.1"/>
    </source>
</evidence>
<evidence type="ECO:0000313" key="2">
    <source>
        <dbReference type="Proteomes" id="UP000281553"/>
    </source>
</evidence>
<gene>
    <name evidence="1" type="ORF">DILT_LOCUS12549</name>
</gene>
<dbReference type="AlphaFoldDB" id="A0A3P7M398"/>
<organism evidence="1 2">
    <name type="scientific">Dibothriocephalus latus</name>
    <name type="common">Fish tapeworm</name>
    <name type="synonym">Diphyllobothrium latum</name>
    <dbReference type="NCBI Taxonomy" id="60516"/>
    <lineage>
        <taxon>Eukaryota</taxon>
        <taxon>Metazoa</taxon>
        <taxon>Spiralia</taxon>
        <taxon>Lophotrochozoa</taxon>
        <taxon>Platyhelminthes</taxon>
        <taxon>Cestoda</taxon>
        <taxon>Eucestoda</taxon>
        <taxon>Diphyllobothriidea</taxon>
        <taxon>Diphyllobothriidae</taxon>
        <taxon>Dibothriocephalus</taxon>
    </lineage>
</organism>
<accession>A0A3P7M398</accession>